<reference evidence="6" key="1">
    <citation type="submission" date="2023-03" db="EMBL/GenBank/DDBJ databases">
        <authorList>
            <person name="Steffen K."/>
            <person name="Cardenas P."/>
        </authorList>
    </citation>
    <scope>NUCLEOTIDE SEQUENCE</scope>
</reference>
<dbReference type="InterPro" id="IPR003598">
    <property type="entry name" value="Ig_sub2"/>
</dbReference>
<dbReference type="SMART" id="SM00408">
    <property type="entry name" value="IGc2"/>
    <property type="match status" value="1"/>
</dbReference>
<evidence type="ECO:0000256" key="2">
    <source>
        <dbReference type="ARBA" id="ARBA00022737"/>
    </source>
</evidence>
<organism evidence="6 7">
    <name type="scientific">Geodia barretti</name>
    <name type="common">Barrett's horny sponge</name>
    <dbReference type="NCBI Taxonomy" id="519541"/>
    <lineage>
        <taxon>Eukaryota</taxon>
        <taxon>Metazoa</taxon>
        <taxon>Porifera</taxon>
        <taxon>Demospongiae</taxon>
        <taxon>Heteroscleromorpha</taxon>
        <taxon>Tetractinellida</taxon>
        <taxon>Astrophorina</taxon>
        <taxon>Geodiidae</taxon>
        <taxon>Geodia</taxon>
    </lineage>
</organism>
<protein>
    <submittedName>
        <fullName evidence="6">A disintegrin and metalloproteinase with thrombospondin motifs 12</fullName>
    </submittedName>
</protein>
<proteinExistence type="predicted"/>
<dbReference type="InterPro" id="IPR051170">
    <property type="entry name" value="Neural/epithelial_adhesion"/>
</dbReference>
<comment type="caution">
    <text evidence="6">The sequence shown here is derived from an EMBL/GenBank/DDBJ whole genome shotgun (WGS) entry which is preliminary data.</text>
</comment>
<dbReference type="EMBL" id="CASHTH010003480">
    <property type="protein sequence ID" value="CAI8045564.1"/>
    <property type="molecule type" value="Genomic_DNA"/>
</dbReference>
<evidence type="ECO:0000256" key="1">
    <source>
        <dbReference type="ARBA" id="ARBA00022729"/>
    </source>
</evidence>
<dbReference type="InterPro" id="IPR036179">
    <property type="entry name" value="Ig-like_dom_sf"/>
</dbReference>
<dbReference type="AlphaFoldDB" id="A0AA35X621"/>
<dbReference type="Gene3D" id="2.60.40.10">
    <property type="entry name" value="Immunoglobulins"/>
    <property type="match status" value="1"/>
</dbReference>
<dbReference type="PROSITE" id="PS50835">
    <property type="entry name" value="IG_LIKE"/>
    <property type="match status" value="2"/>
</dbReference>
<sequence>MGASGVDFSLSNITKNFSNLEYLDLRMAFGTWTCTLNNSLGSQTEETFISDWCGDAIPSIIRNCAGIGQFIPAGGVYLLDLKSTVPVRAGCDVCLPSGSSLALTLTCPTNIERFPEDTLTGYRWTDGAGNLLSEASFLTVTKTGTYTCTAMFGDTGSDSATSSVNFAPDVDIKAVRSRDSIPFDTLGCERLRYMDAEVESGDVCAFFDTQSGINEGEDVTITCEAGQENVTAVPSIIGFPIFDGTIRASRVVDGTRVACGVTNAPDGIDQDCAAAVGLTVHTYEPARIVRGMADICDGRSAGFSQTAYFLPNPTIVSVCCEVLGYPDPEVEWYRLRTGPGGITFEDPIGNGTTDYNVDTATYTLTIPNYDAARDDGTYVCRAQNIAGIDVATAALTTTETTYRWGVGEWCECEPLCSNGTRSRKVWCETFPERIVVGETFCDCVQKPDESESCLNVPGLYSCSNLIPLWKTGNFSKCSKGCAGGVRYRQVYCAIPLNGTRVHDYRCVENIWAATNTTFLRHLL</sequence>
<keyword evidence="4" id="KW-0393">Immunoglobulin domain</keyword>
<keyword evidence="3" id="KW-1015">Disulfide bond</keyword>
<dbReference type="PANTHER" id="PTHR12231">
    <property type="entry name" value="CTX-RELATED TYPE I TRANSMEMBRANE PROTEIN"/>
    <property type="match status" value="1"/>
</dbReference>
<evidence type="ECO:0000256" key="3">
    <source>
        <dbReference type="ARBA" id="ARBA00023157"/>
    </source>
</evidence>
<dbReference type="PROSITE" id="PS50092">
    <property type="entry name" value="TSP1"/>
    <property type="match status" value="1"/>
</dbReference>
<dbReference type="Pfam" id="PF07679">
    <property type="entry name" value="I-set"/>
    <property type="match status" value="1"/>
</dbReference>
<accession>A0AA35X621</accession>
<dbReference type="InterPro" id="IPR000884">
    <property type="entry name" value="TSP1_rpt"/>
</dbReference>
<evidence type="ECO:0000313" key="6">
    <source>
        <dbReference type="EMBL" id="CAI8045564.1"/>
    </source>
</evidence>
<evidence type="ECO:0000256" key="4">
    <source>
        <dbReference type="ARBA" id="ARBA00023319"/>
    </source>
</evidence>
<name>A0AA35X621_GEOBA</name>
<dbReference type="Proteomes" id="UP001174909">
    <property type="component" value="Unassembled WGS sequence"/>
</dbReference>
<evidence type="ECO:0000259" key="5">
    <source>
        <dbReference type="PROSITE" id="PS50835"/>
    </source>
</evidence>
<feature type="domain" description="Ig-like" evidence="5">
    <location>
        <begin position="285"/>
        <end position="396"/>
    </location>
</feature>
<keyword evidence="7" id="KW-1185">Reference proteome</keyword>
<dbReference type="CDD" id="cd00096">
    <property type="entry name" value="Ig"/>
    <property type="match status" value="1"/>
</dbReference>
<dbReference type="Pfam" id="PF19030">
    <property type="entry name" value="TSP1_ADAMTS"/>
    <property type="match status" value="2"/>
</dbReference>
<gene>
    <name evidence="6" type="ORF">GBAR_LOCUS25204</name>
</gene>
<keyword evidence="2" id="KW-0677">Repeat</keyword>
<dbReference type="InterPro" id="IPR007110">
    <property type="entry name" value="Ig-like_dom"/>
</dbReference>
<dbReference type="PANTHER" id="PTHR12231:SF253">
    <property type="entry name" value="DPR-INTERACTING PROTEIN ETA, ISOFORM B-RELATED"/>
    <property type="match status" value="1"/>
</dbReference>
<evidence type="ECO:0000313" key="7">
    <source>
        <dbReference type="Proteomes" id="UP001174909"/>
    </source>
</evidence>
<dbReference type="InterPro" id="IPR013098">
    <property type="entry name" value="Ig_I-set"/>
</dbReference>
<dbReference type="SUPFAM" id="SSF48726">
    <property type="entry name" value="Immunoglobulin"/>
    <property type="match status" value="1"/>
</dbReference>
<dbReference type="InterPro" id="IPR036383">
    <property type="entry name" value="TSP1_rpt_sf"/>
</dbReference>
<dbReference type="SUPFAM" id="SSF82895">
    <property type="entry name" value="TSP-1 type 1 repeat"/>
    <property type="match status" value="2"/>
</dbReference>
<dbReference type="InterPro" id="IPR013783">
    <property type="entry name" value="Ig-like_fold"/>
</dbReference>
<keyword evidence="1" id="KW-0732">Signal</keyword>
<feature type="domain" description="Ig-like" evidence="5">
    <location>
        <begin position="86"/>
        <end position="165"/>
    </location>
</feature>